<organism evidence="3 4">
    <name type="scientific">Lachnellula hyalina</name>
    <dbReference type="NCBI Taxonomy" id="1316788"/>
    <lineage>
        <taxon>Eukaryota</taxon>
        <taxon>Fungi</taxon>
        <taxon>Dikarya</taxon>
        <taxon>Ascomycota</taxon>
        <taxon>Pezizomycotina</taxon>
        <taxon>Leotiomycetes</taxon>
        <taxon>Helotiales</taxon>
        <taxon>Lachnaceae</taxon>
        <taxon>Lachnellula</taxon>
    </lineage>
</organism>
<evidence type="ECO:0000313" key="4">
    <source>
        <dbReference type="Proteomes" id="UP000431533"/>
    </source>
</evidence>
<dbReference type="InterPro" id="IPR026907">
    <property type="entry name" value="GCIP-like"/>
</dbReference>
<dbReference type="GO" id="GO:0005634">
    <property type="term" value="C:nucleus"/>
    <property type="evidence" value="ECO:0007669"/>
    <property type="project" value="TreeGrafter"/>
</dbReference>
<evidence type="ECO:0000256" key="1">
    <source>
        <dbReference type="SAM" id="MobiDB-lite"/>
    </source>
</evidence>
<dbReference type="Pfam" id="PF13324">
    <property type="entry name" value="GCIP_N"/>
    <property type="match status" value="1"/>
</dbReference>
<feature type="region of interest" description="Disordered" evidence="1">
    <location>
        <begin position="200"/>
        <end position="229"/>
    </location>
</feature>
<dbReference type="Proteomes" id="UP000431533">
    <property type="component" value="Unassembled WGS sequence"/>
</dbReference>
<dbReference type="EMBL" id="QGMH01000027">
    <property type="protein sequence ID" value="TVY28737.1"/>
    <property type="molecule type" value="Genomic_DNA"/>
</dbReference>
<name>A0A8H8U0C2_9HELO</name>
<dbReference type="AlphaFoldDB" id="A0A8H8U0C2"/>
<dbReference type="Gene3D" id="1.20.1410.10">
    <property type="entry name" value="I/LWEQ domain"/>
    <property type="match status" value="1"/>
</dbReference>
<dbReference type="RefSeq" id="XP_031007525.1">
    <property type="nucleotide sequence ID" value="XM_031147363.1"/>
</dbReference>
<evidence type="ECO:0000259" key="2">
    <source>
        <dbReference type="Pfam" id="PF13324"/>
    </source>
</evidence>
<proteinExistence type="predicted"/>
<dbReference type="OrthoDB" id="4088536at2759"/>
<protein>
    <recommendedName>
        <fullName evidence="2">Cyclin-D1-binding protein 1-like N-terminal domain-containing protein</fullName>
    </recommendedName>
</protein>
<comment type="caution">
    <text evidence="3">The sequence shown here is derived from an EMBL/GenBank/DDBJ whole genome shotgun (WGS) entry which is preliminary data.</text>
</comment>
<dbReference type="InterPro" id="IPR049317">
    <property type="entry name" value="GCIP-like_N"/>
</dbReference>
<keyword evidence="4" id="KW-1185">Reference proteome</keyword>
<evidence type="ECO:0000313" key="3">
    <source>
        <dbReference type="EMBL" id="TVY28737.1"/>
    </source>
</evidence>
<dbReference type="GeneID" id="41982584"/>
<dbReference type="PANTHER" id="PTHR15492:SF1">
    <property type="entry name" value="CYCLIN-D1-BINDING PROTEIN 1"/>
    <property type="match status" value="1"/>
</dbReference>
<feature type="compositionally biased region" description="Acidic residues" evidence="1">
    <location>
        <begin position="200"/>
        <end position="223"/>
    </location>
</feature>
<reference evidence="3 4" key="1">
    <citation type="submission" date="2018-05" db="EMBL/GenBank/DDBJ databases">
        <title>Genome sequencing and assembly of the regulated plant pathogen Lachnellula willkommii and related sister species for the development of diagnostic species identification markers.</title>
        <authorList>
            <person name="Giroux E."/>
            <person name="Bilodeau G."/>
        </authorList>
    </citation>
    <scope>NUCLEOTIDE SEQUENCE [LARGE SCALE GENOMIC DNA]</scope>
    <source>
        <strain evidence="3 4">CBS 185.66</strain>
    </source>
</reference>
<feature type="domain" description="Cyclin-D1-binding protein 1-like N-terminal" evidence="2">
    <location>
        <begin position="53"/>
        <end position="203"/>
    </location>
</feature>
<sequence length="379" mass="41498">MASSKIKSEQNLASLKSTVETTSALITQLQSSSTPKDSDGNSNINALDLAHDTASLIRAHSTKLSLLIINKPFTASAISTVLRELVSGPLPGLASAVELCNAAKYTKAMSAELQWRAKKVFMELGTLVKAIPLDGKTLSEDLKNGTGKTGGKGSLASTGVLWEACDGVAELKKLGIAGLMIKKADEYRDLLKDALEELQEWGEEESDGSDDEDETAGEQETTDGVDTSAQDAVDSIFASQRHISSEDPDKIRPRLDSAQKRLRLVILMYQAVIKRRFKTLPHLPHPEIETKPDQDTGIINCVDEVMDVFKKIPDITDELASAFYELDGVGIDKRMDECFFTGFAASELLAKNWEGKEDEFTVWARKFQVAMKKGWQDLP</sequence>
<gene>
    <name evidence="3" type="ORF">LHYA1_G002386</name>
</gene>
<accession>A0A8H8U0C2</accession>
<dbReference type="PANTHER" id="PTHR15492">
    <property type="entry name" value="CYCLIN D1-BINDING PROTEIN 1"/>
    <property type="match status" value="1"/>
</dbReference>